<organism evidence="1 2">
    <name type="scientific">Kitasatospora arboriphila</name>
    <dbReference type="NCBI Taxonomy" id="258052"/>
    <lineage>
        <taxon>Bacteria</taxon>
        <taxon>Bacillati</taxon>
        <taxon>Actinomycetota</taxon>
        <taxon>Actinomycetes</taxon>
        <taxon>Kitasatosporales</taxon>
        <taxon>Streptomycetaceae</taxon>
        <taxon>Kitasatospora</taxon>
    </lineage>
</organism>
<comment type="caution">
    <text evidence="1">The sequence shown here is derived from an EMBL/GenBank/DDBJ whole genome shotgun (WGS) entry which is preliminary data.</text>
</comment>
<reference evidence="2" key="1">
    <citation type="journal article" date="2019" name="Int. J. Syst. Evol. Microbiol.">
        <title>The Global Catalogue of Microorganisms (GCM) 10K type strain sequencing project: providing services to taxonomists for standard genome sequencing and annotation.</title>
        <authorList>
            <consortium name="The Broad Institute Genomics Platform"/>
            <consortium name="The Broad Institute Genome Sequencing Center for Infectious Disease"/>
            <person name="Wu L."/>
            <person name="Ma J."/>
        </authorList>
    </citation>
    <scope>NUCLEOTIDE SEQUENCE [LARGE SCALE GENOMIC DNA]</scope>
    <source>
        <strain evidence="2">JCM 13002</strain>
    </source>
</reference>
<evidence type="ECO:0000313" key="2">
    <source>
        <dbReference type="Proteomes" id="UP001499987"/>
    </source>
</evidence>
<accession>A0ABP4ERY4</accession>
<gene>
    <name evidence="1" type="ORF">GCM10009663_77100</name>
</gene>
<dbReference type="Proteomes" id="UP001499987">
    <property type="component" value="Unassembled WGS sequence"/>
</dbReference>
<dbReference type="EMBL" id="BAAALD010000176">
    <property type="protein sequence ID" value="GAA1127945.1"/>
    <property type="molecule type" value="Genomic_DNA"/>
</dbReference>
<keyword evidence="2" id="KW-1185">Reference proteome</keyword>
<evidence type="ECO:0000313" key="1">
    <source>
        <dbReference type="EMBL" id="GAA1127945.1"/>
    </source>
</evidence>
<proteinExistence type="predicted"/>
<sequence>MPVAPRVPVATVRVRVPVHPVPVVPRVRAATVRVRVPVHPVPVVPRVPVARVRVVPVPVLRVPVALRVRTGCPVPPRRVPVARAPRACPVPTPA</sequence>
<name>A0ABP4ERY4_9ACTN</name>
<protein>
    <submittedName>
        <fullName evidence="1">Uncharacterized protein</fullName>
    </submittedName>
</protein>